<dbReference type="Proteomes" id="UP001314170">
    <property type="component" value="Unassembled WGS sequence"/>
</dbReference>
<evidence type="ECO:0000313" key="1">
    <source>
        <dbReference type="EMBL" id="CAK7325520.1"/>
    </source>
</evidence>
<comment type="caution">
    <text evidence="1">The sequence shown here is derived from an EMBL/GenBank/DDBJ whole genome shotgun (WGS) entry which is preliminary data.</text>
</comment>
<protein>
    <submittedName>
        <fullName evidence="1">Uncharacterized protein</fullName>
    </submittedName>
</protein>
<reference evidence="1 2" key="1">
    <citation type="submission" date="2024-01" db="EMBL/GenBank/DDBJ databases">
        <authorList>
            <person name="Waweru B."/>
        </authorList>
    </citation>
    <scope>NUCLEOTIDE SEQUENCE [LARGE SCALE GENOMIC DNA]</scope>
</reference>
<sequence length="94" mass="10924">MAHQHCITMRLMQHPLSHTRINTRIFGRKLIVALGCYHALWKSAGVRFKDSSGAMENTGENDCCQRLVDNDVTRSVIVRFIRREVECQQQFPHK</sequence>
<proteinExistence type="predicted"/>
<name>A0AAV1QXJ8_9ROSI</name>
<organism evidence="1 2">
    <name type="scientific">Dovyalis caffra</name>
    <dbReference type="NCBI Taxonomy" id="77055"/>
    <lineage>
        <taxon>Eukaryota</taxon>
        <taxon>Viridiplantae</taxon>
        <taxon>Streptophyta</taxon>
        <taxon>Embryophyta</taxon>
        <taxon>Tracheophyta</taxon>
        <taxon>Spermatophyta</taxon>
        <taxon>Magnoliopsida</taxon>
        <taxon>eudicotyledons</taxon>
        <taxon>Gunneridae</taxon>
        <taxon>Pentapetalae</taxon>
        <taxon>rosids</taxon>
        <taxon>fabids</taxon>
        <taxon>Malpighiales</taxon>
        <taxon>Salicaceae</taxon>
        <taxon>Flacourtieae</taxon>
        <taxon>Dovyalis</taxon>
    </lineage>
</organism>
<gene>
    <name evidence="1" type="ORF">DCAF_LOCUS3200</name>
</gene>
<dbReference type="AlphaFoldDB" id="A0AAV1QXJ8"/>
<keyword evidence="2" id="KW-1185">Reference proteome</keyword>
<dbReference type="EMBL" id="CAWUPB010000850">
    <property type="protein sequence ID" value="CAK7325520.1"/>
    <property type="molecule type" value="Genomic_DNA"/>
</dbReference>
<evidence type="ECO:0000313" key="2">
    <source>
        <dbReference type="Proteomes" id="UP001314170"/>
    </source>
</evidence>
<accession>A0AAV1QXJ8</accession>